<dbReference type="PANTHER" id="PTHR30238">
    <property type="entry name" value="MEMBRANE BOUND PREDICTED REDOX MODULATOR"/>
    <property type="match status" value="1"/>
</dbReference>
<sequence length="232" mass="25292">MDKGRVGLEAMDAQFWIGFFNIIILDLVLSGDNAVVIGMAARRLPDKQRRQAIIYGTGAAVFLRIALTLIAVWLLKIPLLKTVGGLLLLWIALKLLADEGGEAEVDMGDGLKAAIKTIIIADVVMSLDNVLAVAGAARGNIWLVLFGLALSIPILMWGSKLVAVIINRLPWLVYVGAGILAYTAGQLIVEDPIVHDHIIRYVEFLSWLTPVALILLVLMVGHFWKEHRSSPS</sequence>
<gene>
    <name evidence="7" type="ORF">GCM10007416_05520</name>
</gene>
<organism evidence="7 8">
    <name type="scientific">Kroppenstedtia guangzhouensis</name>
    <dbReference type="NCBI Taxonomy" id="1274356"/>
    <lineage>
        <taxon>Bacteria</taxon>
        <taxon>Bacillati</taxon>
        <taxon>Bacillota</taxon>
        <taxon>Bacilli</taxon>
        <taxon>Bacillales</taxon>
        <taxon>Thermoactinomycetaceae</taxon>
        <taxon>Kroppenstedtia</taxon>
    </lineage>
</organism>
<evidence type="ECO:0000256" key="1">
    <source>
        <dbReference type="ARBA" id="ARBA00004141"/>
    </source>
</evidence>
<dbReference type="NCBIfam" id="TIGR03717">
    <property type="entry name" value="R_switched_YjbE"/>
    <property type="match status" value="1"/>
</dbReference>
<evidence type="ECO:0000256" key="6">
    <source>
        <dbReference type="SAM" id="Phobius"/>
    </source>
</evidence>
<comment type="subcellular location">
    <subcellularLocation>
        <location evidence="1">Membrane</location>
        <topology evidence="1">Multi-pass membrane protein</topology>
    </subcellularLocation>
</comment>
<protein>
    <submittedName>
        <fullName evidence="7">Membrane protein</fullName>
    </submittedName>
</protein>
<evidence type="ECO:0000256" key="4">
    <source>
        <dbReference type="ARBA" id="ARBA00022989"/>
    </source>
</evidence>
<comment type="similarity">
    <text evidence="2">Belongs to the TerC family.</text>
</comment>
<proteinExistence type="inferred from homology"/>
<feature type="transmembrane region" description="Helical" evidence="6">
    <location>
        <begin position="15"/>
        <end position="40"/>
    </location>
</feature>
<accession>A0ABQ1G3E4</accession>
<feature type="transmembrane region" description="Helical" evidence="6">
    <location>
        <begin position="204"/>
        <end position="224"/>
    </location>
</feature>
<feature type="transmembrane region" description="Helical" evidence="6">
    <location>
        <begin position="52"/>
        <end position="73"/>
    </location>
</feature>
<evidence type="ECO:0000313" key="8">
    <source>
        <dbReference type="Proteomes" id="UP000617979"/>
    </source>
</evidence>
<comment type="caution">
    <text evidence="7">The sequence shown here is derived from an EMBL/GenBank/DDBJ whole genome shotgun (WGS) entry which is preliminary data.</text>
</comment>
<dbReference type="InterPro" id="IPR005496">
    <property type="entry name" value="Integral_membrane_TerC"/>
</dbReference>
<name>A0ABQ1G3E4_9BACL</name>
<evidence type="ECO:0000256" key="2">
    <source>
        <dbReference type="ARBA" id="ARBA00007511"/>
    </source>
</evidence>
<dbReference type="InterPro" id="IPR022301">
    <property type="entry name" value="Integral_membrane_YjbE"/>
</dbReference>
<dbReference type="EMBL" id="BMEX01000002">
    <property type="protein sequence ID" value="GGA35571.1"/>
    <property type="molecule type" value="Genomic_DNA"/>
</dbReference>
<evidence type="ECO:0000256" key="3">
    <source>
        <dbReference type="ARBA" id="ARBA00022692"/>
    </source>
</evidence>
<feature type="transmembrane region" description="Helical" evidence="6">
    <location>
        <begin position="171"/>
        <end position="189"/>
    </location>
</feature>
<dbReference type="RefSeq" id="WP_229735871.1">
    <property type="nucleotide sequence ID" value="NZ_BMEX01000002.1"/>
</dbReference>
<keyword evidence="5 6" id="KW-0472">Membrane</keyword>
<dbReference type="Pfam" id="PF03741">
    <property type="entry name" value="TerC"/>
    <property type="match status" value="1"/>
</dbReference>
<keyword evidence="4 6" id="KW-1133">Transmembrane helix</keyword>
<feature type="transmembrane region" description="Helical" evidence="6">
    <location>
        <begin position="141"/>
        <end position="159"/>
    </location>
</feature>
<reference evidence="8" key="1">
    <citation type="journal article" date="2019" name="Int. J. Syst. Evol. Microbiol.">
        <title>The Global Catalogue of Microorganisms (GCM) 10K type strain sequencing project: providing services to taxonomists for standard genome sequencing and annotation.</title>
        <authorList>
            <consortium name="The Broad Institute Genomics Platform"/>
            <consortium name="The Broad Institute Genome Sequencing Center for Infectious Disease"/>
            <person name="Wu L."/>
            <person name="Ma J."/>
        </authorList>
    </citation>
    <scope>NUCLEOTIDE SEQUENCE [LARGE SCALE GENOMIC DNA]</scope>
    <source>
        <strain evidence="8">CGMCC 1.12404</strain>
    </source>
</reference>
<evidence type="ECO:0000256" key="5">
    <source>
        <dbReference type="ARBA" id="ARBA00023136"/>
    </source>
</evidence>
<keyword evidence="3 6" id="KW-0812">Transmembrane</keyword>
<dbReference type="Proteomes" id="UP000617979">
    <property type="component" value="Unassembled WGS sequence"/>
</dbReference>
<evidence type="ECO:0000313" key="7">
    <source>
        <dbReference type="EMBL" id="GGA35571.1"/>
    </source>
</evidence>
<dbReference type="PANTHER" id="PTHR30238:SF4">
    <property type="entry name" value="SLL1022 PROTEIN"/>
    <property type="match status" value="1"/>
</dbReference>
<keyword evidence="8" id="KW-1185">Reference proteome</keyword>